<evidence type="ECO:0000259" key="3">
    <source>
        <dbReference type="PROSITE" id="PS51168"/>
    </source>
</evidence>
<feature type="compositionally biased region" description="Low complexity" evidence="2">
    <location>
        <begin position="1"/>
        <end position="19"/>
    </location>
</feature>
<evidence type="ECO:0000256" key="2">
    <source>
        <dbReference type="SAM" id="MobiDB-lite"/>
    </source>
</evidence>
<keyword evidence="5" id="KW-1185">Reference proteome</keyword>
<name>A0ABX4MAX0_9ACTO</name>
<organism evidence="4 5">
    <name type="scientific">Actinomyces ruminis</name>
    <dbReference type="NCBI Taxonomy" id="1937003"/>
    <lineage>
        <taxon>Bacteria</taxon>
        <taxon>Bacillati</taxon>
        <taxon>Actinomycetota</taxon>
        <taxon>Actinomycetes</taxon>
        <taxon>Actinomycetales</taxon>
        <taxon>Actinomycetaceae</taxon>
        <taxon>Actinomyces</taxon>
    </lineage>
</organism>
<comment type="caution">
    <text evidence="4">The sequence shown here is derived from an EMBL/GenBank/DDBJ whole genome shotgun (WGS) entry which is preliminary data.</text>
</comment>
<dbReference type="InterPro" id="IPR036979">
    <property type="entry name" value="CM_dom_sf"/>
</dbReference>
<protein>
    <submittedName>
        <fullName evidence="4">Chorismate mutase</fullName>
    </submittedName>
</protein>
<gene>
    <name evidence="4" type="ORF">BW737_010310</name>
</gene>
<dbReference type="Proteomes" id="UP000194577">
    <property type="component" value="Unassembled WGS sequence"/>
</dbReference>
<dbReference type="InterPro" id="IPR002701">
    <property type="entry name" value="CM_II_prokaryot"/>
</dbReference>
<dbReference type="SUPFAM" id="SSF48600">
    <property type="entry name" value="Chorismate mutase II"/>
    <property type="match status" value="1"/>
</dbReference>
<dbReference type="NCBIfam" id="NF006691">
    <property type="entry name" value="PRK09239.1"/>
    <property type="match status" value="1"/>
</dbReference>
<feature type="region of interest" description="Disordered" evidence="2">
    <location>
        <begin position="1"/>
        <end position="31"/>
    </location>
</feature>
<keyword evidence="1" id="KW-0413">Isomerase</keyword>
<evidence type="ECO:0000256" key="1">
    <source>
        <dbReference type="ARBA" id="ARBA00023235"/>
    </source>
</evidence>
<reference evidence="4 5" key="1">
    <citation type="submission" date="2017-10" db="EMBL/GenBank/DDBJ databases">
        <title>Draft genome sequence of cellulolytic Actinomyces sp CtC72 isolated from cattle rumen fluid.</title>
        <authorList>
            <person name="Joshi A.J."/>
            <person name="Vasudevan G."/>
            <person name="Lanjekar V.B."/>
            <person name="Hivarkar S."/>
            <person name="Engineer A."/>
            <person name="Pore S.D."/>
            <person name="Dhakephalkar P.K."/>
            <person name="Dagar S."/>
        </authorList>
    </citation>
    <scope>NUCLEOTIDE SEQUENCE [LARGE SCALE GENOMIC DNA]</scope>
    <source>
        <strain evidence="5">CtC72</strain>
    </source>
</reference>
<proteinExistence type="predicted"/>
<dbReference type="PROSITE" id="PS51168">
    <property type="entry name" value="CHORISMATE_MUT_2"/>
    <property type="match status" value="1"/>
</dbReference>
<dbReference type="NCBIfam" id="TIGR01795">
    <property type="entry name" value="CM_mono_cladeE"/>
    <property type="match status" value="1"/>
</dbReference>
<dbReference type="InterPro" id="IPR051331">
    <property type="entry name" value="Chorismate_mutase-related"/>
</dbReference>
<feature type="domain" description="Chorismate mutase" evidence="3">
    <location>
        <begin position="30"/>
        <end position="121"/>
    </location>
</feature>
<dbReference type="Gene3D" id="1.20.59.10">
    <property type="entry name" value="Chorismate mutase"/>
    <property type="match status" value="1"/>
</dbReference>
<evidence type="ECO:0000313" key="5">
    <source>
        <dbReference type="Proteomes" id="UP000194577"/>
    </source>
</evidence>
<dbReference type="InterPro" id="IPR010951">
    <property type="entry name" value="CM_bact"/>
</dbReference>
<dbReference type="RefSeq" id="WP_086614346.1">
    <property type="nucleotide sequence ID" value="NZ_MTPX02000051.1"/>
</dbReference>
<dbReference type="EMBL" id="MTPX02000051">
    <property type="protein sequence ID" value="PHP52323.1"/>
    <property type="molecule type" value="Genomic_DNA"/>
</dbReference>
<dbReference type="PANTHER" id="PTHR38041">
    <property type="entry name" value="CHORISMATE MUTASE"/>
    <property type="match status" value="1"/>
</dbReference>
<dbReference type="InterPro" id="IPR036263">
    <property type="entry name" value="Chorismate_II_sf"/>
</dbReference>
<evidence type="ECO:0000313" key="4">
    <source>
        <dbReference type="EMBL" id="PHP52323.1"/>
    </source>
</evidence>
<dbReference type="Pfam" id="PF01817">
    <property type="entry name" value="CM_2"/>
    <property type="match status" value="1"/>
</dbReference>
<dbReference type="PANTHER" id="PTHR38041:SF1">
    <property type="entry name" value="CHORISMATE MUTASE"/>
    <property type="match status" value="1"/>
</dbReference>
<sequence length="128" mass="13710">MSSRLSAAGADLTGLAGTKTEPESSAGAPAAVPPQLAAYRATIDNLDAALIHLLAERFRCTRQVGRLKADLHLPPSDPAREEQQIARLRALAEEAGLDPVFAEKFFAFIVAEVIRHHEAIRDGKEAGE</sequence>
<accession>A0ABX4MAX0</accession>
<dbReference type="SMART" id="SM00830">
    <property type="entry name" value="CM_2"/>
    <property type="match status" value="1"/>
</dbReference>